<dbReference type="Proteomes" id="UP001175261">
    <property type="component" value="Unassembled WGS sequence"/>
</dbReference>
<sequence>MSSTVPSSRVDPADALEVQELAFEWAMSYDTKIDYTAVTGETFQGISPDDWIKHCSSPRFLGGKRLSTQHLLGGAKYIKVSDTQITAHYQIRAAHLRWKDDARSQEGLRGHGHGEVMQYCSRIDGVWKLAGWKPIVLWNEHEFDELMRFGQTQPVTEL</sequence>
<keyword evidence="5" id="KW-1185">Reference proteome</keyword>
<comment type="similarity">
    <text evidence="1">Belongs to the scytalone dehydratase family.</text>
</comment>
<dbReference type="Gene3D" id="3.10.450.50">
    <property type="match status" value="1"/>
</dbReference>
<dbReference type="EMBL" id="JAPDFR010000001">
    <property type="protein sequence ID" value="KAK0391874.1"/>
    <property type="molecule type" value="Genomic_DNA"/>
</dbReference>
<evidence type="ECO:0000256" key="2">
    <source>
        <dbReference type="ARBA" id="ARBA00023239"/>
    </source>
</evidence>
<evidence type="ECO:0000256" key="1">
    <source>
        <dbReference type="ARBA" id="ARBA00008584"/>
    </source>
</evidence>
<dbReference type="InterPro" id="IPR032710">
    <property type="entry name" value="NTF2-like_dom_sf"/>
</dbReference>
<evidence type="ECO:0000313" key="5">
    <source>
        <dbReference type="Proteomes" id="UP001175261"/>
    </source>
</evidence>
<organism evidence="4 5">
    <name type="scientific">Sarocladium strictum</name>
    <name type="common">Black bundle disease fungus</name>
    <name type="synonym">Acremonium strictum</name>
    <dbReference type="NCBI Taxonomy" id="5046"/>
    <lineage>
        <taxon>Eukaryota</taxon>
        <taxon>Fungi</taxon>
        <taxon>Dikarya</taxon>
        <taxon>Ascomycota</taxon>
        <taxon>Pezizomycotina</taxon>
        <taxon>Sordariomycetes</taxon>
        <taxon>Hypocreomycetidae</taxon>
        <taxon>Hypocreales</taxon>
        <taxon>Sarocladiaceae</taxon>
        <taxon>Sarocladium</taxon>
    </lineage>
</organism>
<reference evidence="4" key="1">
    <citation type="submission" date="2022-10" db="EMBL/GenBank/DDBJ databases">
        <title>Determination and structural analysis of whole genome sequence of Sarocladium strictum F4-1.</title>
        <authorList>
            <person name="Hu L."/>
            <person name="Jiang Y."/>
        </authorList>
    </citation>
    <scope>NUCLEOTIDE SEQUENCE</scope>
    <source>
        <strain evidence="4">F4-1</strain>
    </source>
</reference>
<protein>
    <recommendedName>
        <fullName evidence="3">Scytalone dehydratase-like domain-containing protein</fullName>
    </recommendedName>
</protein>
<dbReference type="Pfam" id="PF02982">
    <property type="entry name" value="Scytalone_dh"/>
    <property type="match status" value="1"/>
</dbReference>
<accession>A0AA39GRL2</accession>
<dbReference type="SUPFAM" id="SSF54427">
    <property type="entry name" value="NTF2-like"/>
    <property type="match status" value="1"/>
</dbReference>
<evidence type="ECO:0000313" key="4">
    <source>
        <dbReference type="EMBL" id="KAK0391874.1"/>
    </source>
</evidence>
<dbReference type="GO" id="GO:0016829">
    <property type="term" value="F:lyase activity"/>
    <property type="evidence" value="ECO:0007669"/>
    <property type="project" value="UniProtKB-KW"/>
</dbReference>
<name>A0AA39GRL2_SARSR</name>
<comment type="caution">
    <text evidence="4">The sequence shown here is derived from an EMBL/GenBank/DDBJ whole genome shotgun (WGS) entry which is preliminary data.</text>
</comment>
<gene>
    <name evidence="4" type="ORF">NLU13_1372</name>
</gene>
<feature type="domain" description="Scytalone dehydratase-like" evidence="3">
    <location>
        <begin position="25"/>
        <end position="151"/>
    </location>
</feature>
<keyword evidence="2" id="KW-0456">Lyase</keyword>
<evidence type="ECO:0000259" key="3">
    <source>
        <dbReference type="Pfam" id="PF02982"/>
    </source>
</evidence>
<dbReference type="InterPro" id="IPR049884">
    <property type="entry name" value="Scytalone_dh"/>
</dbReference>
<dbReference type="AlphaFoldDB" id="A0AA39GRL2"/>
<proteinExistence type="inferred from homology"/>